<dbReference type="RefSeq" id="WP_011792929.1">
    <property type="nucleotide sequence ID" value="NC_008751.1"/>
</dbReference>
<evidence type="ECO:0000313" key="2">
    <source>
        <dbReference type="Proteomes" id="UP000009173"/>
    </source>
</evidence>
<dbReference type="AlphaFoldDB" id="A0A0H3ACQ4"/>
<name>A0A0H3ACQ4_NITV4</name>
<evidence type="ECO:0000313" key="1">
    <source>
        <dbReference type="EMBL" id="ABM29581.1"/>
    </source>
</evidence>
<accession>A0A0H3ACQ4</accession>
<sequence length="341" mass="40511">MIQKKYLTKYRLKVAAFFNNEYAMRHILHNQRYREHILQIPYLKATLSSLLADDYLDSIADAFVDYHVFHHPKFQDMDLFRSALMARAMRHAHGDRDTNFEIERLFSTLMRTPEFEEFMHNIAEISLKHGVYATRMDTFLKKKYFPEMILEEEISNHTEPTFIKKDFYYNSNWMPLWAGVTDTYETPLHERSSAAEHIAFYVDYEELDENFEDVIDRITSILAMLAYEHDPEKHIKDDTISYYYLNSLFKTTTIKDNHNEISNRLFGLTMWDNVMRNNITQKEAFIKTTSTIKLWKQTGPCQETSCSENCINFEDCFSLARRIYRTADKSITESAIQTTKD</sequence>
<organism evidence="1 2">
    <name type="scientific">Nitratidesulfovibrio vulgaris (strain DP4)</name>
    <name type="common">Desulfovibrio vulgaris</name>
    <dbReference type="NCBI Taxonomy" id="391774"/>
    <lineage>
        <taxon>Bacteria</taxon>
        <taxon>Pseudomonadati</taxon>
        <taxon>Thermodesulfobacteriota</taxon>
        <taxon>Desulfovibrionia</taxon>
        <taxon>Desulfovibrionales</taxon>
        <taxon>Desulfovibrionaceae</taxon>
        <taxon>Nitratidesulfovibrio</taxon>
    </lineage>
</organism>
<proteinExistence type="predicted"/>
<dbReference type="Proteomes" id="UP000009173">
    <property type="component" value="Chromosome"/>
</dbReference>
<gene>
    <name evidence="1" type="ordered locus">Dvul_2565</name>
</gene>
<reference evidence="2" key="1">
    <citation type="journal article" date="2009" name="Environ. Microbiol.">
        <title>Contribution of mobile genetic elements to Desulfovibrio vulgaris genome plasticity.</title>
        <authorList>
            <person name="Walker C.B."/>
            <person name="Stolyar S."/>
            <person name="Chivian D."/>
            <person name="Pinel N."/>
            <person name="Gabster J.A."/>
            <person name="Dehal P.S."/>
            <person name="He Z."/>
            <person name="Yang Z.K."/>
            <person name="Yen H.C."/>
            <person name="Zhou J."/>
            <person name="Wall J.D."/>
            <person name="Hazen T.C."/>
            <person name="Arkin A.P."/>
            <person name="Stahl D.A."/>
        </authorList>
    </citation>
    <scope>NUCLEOTIDE SEQUENCE [LARGE SCALE GENOMIC DNA]</scope>
    <source>
        <strain evidence="2">DP4</strain>
    </source>
</reference>
<dbReference type="KEGG" id="dvl:Dvul_2565"/>
<dbReference type="HOGENOM" id="CLU_813124_0_0_7"/>
<protein>
    <submittedName>
        <fullName evidence="1">Uncharacterized protein</fullName>
    </submittedName>
</protein>
<dbReference type="EMBL" id="CP000527">
    <property type="protein sequence ID" value="ABM29581.1"/>
    <property type="molecule type" value="Genomic_DNA"/>
</dbReference>